<dbReference type="GeneID" id="54285735"/>
<keyword evidence="2" id="KW-0175">Coiled coil</keyword>
<dbReference type="CDD" id="cd22887">
    <property type="entry name" value="Atg16_CCD"/>
    <property type="match status" value="1"/>
</dbReference>
<organism evidence="5 6">
    <name type="scientific">Aaosphaeria arxii CBS 175.79</name>
    <dbReference type="NCBI Taxonomy" id="1450172"/>
    <lineage>
        <taxon>Eukaryota</taxon>
        <taxon>Fungi</taxon>
        <taxon>Dikarya</taxon>
        <taxon>Ascomycota</taxon>
        <taxon>Pezizomycotina</taxon>
        <taxon>Dothideomycetes</taxon>
        <taxon>Pleosporomycetidae</taxon>
        <taxon>Pleosporales</taxon>
        <taxon>Pleosporales incertae sedis</taxon>
        <taxon>Aaosphaeria</taxon>
    </lineage>
</organism>
<dbReference type="Gene3D" id="1.20.5.170">
    <property type="match status" value="1"/>
</dbReference>
<evidence type="ECO:0000256" key="3">
    <source>
        <dbReference type="SAM" id="MobiDB-lite"/>
    </source>
</evidence>
<feature type="region of interest" description="Disordered" evidence="3">
    <location>
        <begin position="40"/>
        <end position="86"/>
    </location>
</feature>
<evidence type="ECO:0000313" key="6">
    <source>
        <dbReference type="Proteomes" id="UP000799778"/>
    </source>
</evidence>
<dbReference type="AlphaFoldDB" id="A0A6A5XRC7"/>
<reference evidence="5" key="1">
    <citation type="journal article" date="2020" name="Stud. Mycol.">
        <title>101 Dothideomycetes genomes: a test case for predicting lifestyles and emergence of pathogens.</title>
        <authorList>
            <person name="Haridas S."/>
            <person name="Albert R."/>
            <person name="Binder M."/>
            <person name="Bloem J."/>
            <person name="Labutti K."/>
            <person name="Salamov A."/>
            <person name="Andreopoulos B."/>
            <person name="Baker S."/>
            <person name="Barry K."/>
            <person name="Bills G."/>
            <person name="Bluhm B."/>
            <person name="Cannon C."/>
            <person name="Castanera R."/>
            <person name="Culley D."/>
            <person name="Daum C."/>
            <person name="Ezra D."/>
            <person name="Gonzalez J."/>
            <person name="Henrissat B."/>
            <person name="Kuo A."/>
            <person name="Liang C."/>
            <person name="Lipzen A."/>
            <person name="Lutzoni F."/>
            <person name="Magnuson J."/>
            <person name="Mondo S."/>
            <person name="Nolan M."/>
            <person name="Ohm R."/>
            <person name="Pangilinan J."/>
            <person name="Park H.-J."/>
            <person name="Ramirez L."/>
            <person name="Alfaro M."/>
            <person name="Sun H."/>
            <person name="Tritt A."/>
            <person name="Yoshinaga Y."/>
            <person name="Zwiers L.-H."/>
            <person name="Turgeon B."/>
            <person name="Goodwin S."/>
            <person name="Spatafora J."/>
            <person name="Crous P."/>
            <person name="Grigoriev I."/>
        </authorList>
    </citation>
    <scope>NUCLEOTIDE SEQUENCE</scope>
    <source>
        <strain evidence="5">CBS 175.79</strain>
    </source>
</reference>
<evidence type="ECO:0000256" key="1">
    <source>
        <dbReference type="ARBA" id="ARBA00005331"/>
    </source>
</evidence>
<feature type="domain" description="Autophagy-related protein 16" evidence="4">
    <location>
        <begin position="7"/>
        <end position="205"/>
    </location>
</feature>
<dbReference type="RefSeq" id="XP_033383193.1">
    <property type="nucleotide sequence ID" value="XM_033528338.1"/>
</dbReference>
<keyword evidence="6" id="KW-1185">Reference proteome</keyword>
<dbReference type="Proteomes" id="UP000799778">
    <property type="component" value="Unassembled WGS sequence"/>
</dbReference>
<feature type="coiled-coil region" evidence="2">
    <location>
        <begin position="88"/>
        <end position="192"/>
    </location>
</feature>
<gene>
    <name evidence="5" type="ORF">BU24DRAFT_423762</name>
</gene>
<accession>A0A6A5XRC7</accession>
<sequence length="218" mass="24583">MSTPSVEYLSALEARDAREQSHAHYIQIFTRFADRSAASTYPSVSSAGGSVPISSLPLRPTSSKKQSYGPLDATAPDATFSTPSSGEVTQIRAELAQTQKLRNDLETKVSDQGVELEGLRLAATEQKKRIAQLEKTKEYLEQKVKDRADELRGKGRFVEEVQDEMVAMNLQLNMAEQEKEKLRLENEELTRRWMAKMEAEAHSMNEKMDKEMEGRKGR</sequence>
<dbReference type="Pfam" id="PF08614">
    <property type="entry name" value="ATG16"/>
    <property type="match status" value="1"/>
</dbReference>
<proteinExistence type="inferred from homology"/>
<evidence type="ECO:0000256" key="2">
    <source>
        <dbReference type="SAM" id="Coils"/>
    </source>
</evidence>
<protein>
    <submittedName>
        <fullName evidence="5">Autophagy protein 16</fullName>
    </submittedName>
</protein>
<name>A0A6A5XRC7_9PLEO</name>
<comment type="similarity">
    <text evidence="1">Belongs to the ATG16 family.</text>
</comment>
<evidence type="ECO:0000259" key="4">
    <source>
        <dbReference type="Pfam" id="PF08614"/>
    </source>
</evidence>
<dbReference type="OrthoDB" id="8949486at2759"/>
<evidence type="ECO:0000313" key="5">
    <source>
        <dbReference type="EMBL" id="KAF2014854.1"/>
    </source>
</evidence>
<dbReference type="EMBL" id="ML978070">
    <property type="protein sequence ID" value="KAF2014854.1"/>
    <property type="molecule type" value="Genomic_DNA"/>
</dbReference>
<dbReference type="InterPro" id="IPR013923">
    <property type="entry name" value="Autophagy-rel_prot_16_dom"/>
</dbReference>